<name>A0ABU6VTC3_9FABA</name>
<evidence type="ECO:0000256" key="2">
    <source>
        <dbReference type="ARBA" id="ARBA00022679"/>
    </source>
</evidence>
<comment type="similarity">
    <text evidence="1">Belongs to the plant acyltransferase family.</text>
</comment>
<dbReference type="Pfam" id="PF02458">
    <property type="entry name" value="Transferase"/>
    <property type="match status" value="1"/>
</dbReference>
<protein>
    <recommendedName>
        <fullName evidence="5">Benzyl alcohol O-benzoyltransferase</fullName>
    </recommendedName>
</protein>
<evidence type="ECO:0000256" key="1">
    <source>
        <dbReference type="ARBA" id="ARBA00009861"/>
    </source>
</evidence>
<accession>A0ABU6VTC3</accession>
<evidence type="ECO:0008006" key="5">
    <source>
        <dbReference type="Google" id="ProtNLM"/>
    </source>
</evidence>
<dbReference type="PANTHER" id="PTHR31147:SF66">
    <property type="entry name" value="OS05G0315700 PROTEIN"/>
    <property type="match status" value="1"/>
</dbReference>
<dbReference type="EMBL" id="JASCZI010152323">
    <property type="protein sequence ID" value="MED6175918.1"/>
    <property type="molecule type" value="Genomic_DNA"/>
</dbReference>
<dbReference type="Gene3D" id="3.30.559.10">
    <property type="entry name" value="Chloramphenicol acetyltransferase-like domain"/>
    <property type="match status" value="2"/>
</dbReference>
<dbReference type="InterPro" id="IPR050898">
    <property type="entry name" value="Plant_acyltransferase"/>
</dbReference>
<sequence>MPFPFCSLSSYFLSQMHNMVLVSSSSSPSVVFRVKRYQPELVAPATPTPQEVKLLSDIDDQEVLRFHIHNIYIYRHNPSMEGKDPVKVIRDALSRTLVFYYPFAGRLREGHGRKLMVDCTAEGVLFIEADADVTLDQFGEALETPFPFSKELLYNVPGSDGIVGCPLLLIQVTRFKCGGFTLGIRVNHTMCDGTGFTQFTIALGEMARGAHQPSVLPIWQRDLLSARNPPRITCNHREFEQVEDIKEWETIISCNGNMITRSFFFGPTEIASLRCLVLNNNHQLGEEYTRFELITACLWYCLAKALQLSPEKQVRLCCAVNGRERFNPPMPIGYYGNVISSPAAVITVKNLCEDPFECVVKLIKKAKAEATEEYMRSLADLMVIKGRPINTRAWSFLVSKLTRIGFRKVDFGWGDPVYGGPIVGNIFGELYLNDYENANGEEGVLVPIYLPANAMGRFAKEFDDFLRKPNQPTIIGRSKI</sequence>
<proteinExistence type="inferred from homology"/>
<organism evidence="3 4">
    <name type="scientific">Stylosanthes scabra</name>
    <dbReference type="NCBI Taxonomy" id="79078"/>
    <lineage>
        <taxon>Eukaryota</taxon>
        <taxon>Viridiplantae</taxon>
        <taxon>Streptophyta</taxon>
        <taxon>Embryophyta</taxon>
        <taxon>Tracheophyta</taxon>
        <taxon>Spermatophyta</taxon>
        <taxon>Magnoliopsida</taxon>
        <taxon>eudicotyledons</taxon>
        <taxon>Gunneridae</taxon>
        <taxon>Pentapetalae</taxon>
        <taxon>rosids</taxon>
        <taxon>fabids</taxon>
        <taxon>Fabales</taxon>
        <taxon>Fabaceae</taxon>
        <taxon>Papilionoideae</taxon>
        <taxon>50 kb inversion clade</taxon>
        <taxon>dalbergioids sensu lato</taxon>
        <taxon>Dalbergieae</taxon>
        <taxon>Pterocarpus clade</taxon>
        <taxon>Stylosanthes</taxon>
    </lineage>
</organism>
<dbReference type="Proteomes" id="UP001341840">
    <property type="component" value="Unassembled WGS sequence"/>
</dbReference>
<dbReference type="InterPro" id="IPR023213">
    <property type="entry name" value="CAT-like_dom_sf"/>
</dbReference>
<reference evidence="3 4" key="1">
    <citation type="journal article" date="2023" name="Plants (Basel)">
        <title>Bridging the Gap: Combining Genomics and Transcriptomics Approaches to Understand Stylosanthes scabra, an Orphan Legume from the Brazilian Caatinga.</title>
        <authorList>
            <person name="Ferreira-Neto J.R.C."/>
            <person name="da Silva M.D."/>
            <person name="Binneck E."/>
            <person name="de Melo N.F."/>
            <person name="da Silva R.H."/>
            <person name="de Melo A.L.T.M."/>
            <person name="Pandolfi V."/>
            <person name="Bustamante F.O."/>
            <person name="Brasileiro-Vidal A.C."/>
            <person name="Benko-Iseppon A.M."/>
        </authorList>
    </citation>
    <scope>NUCLEOTIDE SEQUENCE [LARGE SCALE GENOMIC DNA]</scope>
    <source>
        <tissue evidence="3">Leaves</tissue>
    </source>
</reference>
<dbReference type="PANTHER" id="PTHR31147">
    <property type="entry name" value="ACYL TRANSFERASE 4"/>
    <property type="match status" value="1"/>
</dbReference>
<evidence type="ECO:0000313" key="4">
    <source>
        <dbReference type="Proteomes" id="UP001341840"/>
    </source>
</evidence>
<gene>
    <name evidence="3" type="ORF">PIB30_082833</name>
</gene>
<evidence type="ECO:0000313" key="3">
    <source>
        <dbReference type="EMBL" id="MED6175918.1"/>
    </source>
</evidence>
<comment type="caution">
    <text evidence="3">The sequence shown here is derived from an EMBL/GenBank/DDBJ whole genome shotgun (WGS) entry which is preliminary data.</text>
</comment>
<keyword evidence="4" id="KW-1185">Reference proteome</keyword>
<keyword evidence="2" id="KW-0808">Transferase</keyword>